<dbReference type="SUPFAM" id="SSF55729">
    <property type="entry name" value="Acyl-CoA N-acyltransferases (Nat)"/>
    <property type="match status" value="1"/>
</dbReference>
<keyword evidence="1 4" id="KW-0808">Transferase</keyword>
<evidence type="ECO:0000259" key="3">
    <source>
        <dbReference type="PROSITE" id="PS51186"/>
    </source>
</evidence>
<dbReference type="PROSITE" id="PS51186">
    <property type="entry name" value="GNAT"/>
    <property type="match status" value="1"/>
</dbReference>
<evidence type="ECO:0000313" key="5">
    <source>
        <dbReference type="Proteomes" id="UP000265692"/>
    </source>
</evidence>
<dbReference type="OrthoDB" id="9804948at2"/>
<reference evidence="4 5" key="1">
    <citation type="submission" date="2018-08" db="EMBL/GenBank/DDBJ databases">
        <title>Lysinibacillus sp. YLB-03 draft genome sequence.</title>
        <authorList>
            <person name="Yu L."/>
        </authorList>
    </citation>
    <scope>NUCLEOTIDE SEQUENCE [LARGE SCALE GENOMIC DNA]</scope>
    <source>
        <strain evidence="4 5">YLB-03</strain>
    </source>
</reference>
<dbReference type="InterPro" id="IPR050832">
    <property type="entry name" value="Bact_Acetyltransf"/>
</dbReference>
<keyword evidence="5" id="KW-1185">Reference proteome</keyword>
<dbReference type="Gene3D" id="3.40.630.30">
    <property type="match status" value="1"/>
</dbReference>
<proteinExistence type="predicted"/>
<dbReference type="AlphaFoldDB" id="A0A396S5Z5"/>
<dbReference type="Pfam" id="PF00583">
    <property type="entry name" value="Acetyltransf_1"/>
    <property type="match status" value="1"/>
</dbReference>
<name>A0A396S5Z5_9BACL</name>
<gene>
    <name evidence="4" type="ORF">D1B33_13245</name>
</gene>
<feature type="domain" description="N-acetyltransferase" evidence="3">
    <location>
        <begin position="1"/>
        <end position="149"/>
    </location>
</feature>
<evidence type="ECO:0000313" key="4">
    <source>
        <dbReference type="EMBL" id="RHW35003.1"/>
    </source>
</evidence>
<evidence type="ECO:0000256" key="1">
    <source>
        <dbReference type="ARBA" id="ARBA00022679"/>
    </source>
</evidence>
<accession>A0A396S5Z5</accession>
<dbReference type="EMBL" id="QWEI01000007">
    <property type="protein sequence ID" value="RHW35003.1"/>
    <property type="molecule type" value="Genomic_DNA"/>
</dbReference>
<evidence type="ECO:0000256" key="2">
    <source>
        <dbReference type="ARBA" id="ARBA00023315"/>
    </source>
</evidence>
<dbReference type="GO" id="GO:0016747">
    <property type="term" value="F:acyltransferase activity, transferring groups other than amino-acyl groups"/>
    <property type="evidence" value="ECO:0007669"/>
    <property type="project" value="InterPro"/>
</dbReference>
<dbReference type="RefSeq" id="WP_118876877.1">
    <property type="nucleotide sequence ID" value="NZ_QWEI01000007.1"/>
</dbReference>
<comment type="caution">
    <text evidence="4">The sequence shown here is derived from an EMBL/GenBank/DDBJ whole genome shotgun (WGS) entry which is preliminary data.</text>
</comment>
<protein>
    <submittedName>
        <fullName evidence="4">GNAT family N-acetyltransferase</fullName>
    </submittedName>
</protein>
<dbReference type="CDD" id="cd04301">
    <property type="entry name" value="NAT_SF"/>
    <property type="match status" value="1"/>
</dbReference>
<keyword evidence="2" id="KW-0012">Acyltransferase</keyword>
<sequence>MDFRVATVDDLEVLISLREQLLIDEGQDSSNTIKDELKGFFTKQLSDDLLVQWLVEDGDTVMATGGVQFISFPPSFQNPSGRRGYILNMYTHPNYRKQGLAKKLLNLCIEEARQRNVYHLFLISSEMGKPVYKKYGFSENDIYMEYFLK</sequence>
<dbReference type="InterPro" id="IPR016181">
    <property type="entry name" value="Acyl_CoA_acyltransferase"/>
</dbReference>
<dbReference type="InterPro" id="IPR000182">
    <property type="entry name" value="GNAT_dom"/>
</dbReference>
<dbReference type="PANTHER" id="PTHR43877:SF1">
    <property type="entry name" value="ACETYLTRANSFERASE"/>
    <property type="match status" value="1"/>
</dbReference>
<dbReference type="Proteomes" id="UP000265692">
    <property type="component" value="Unassembled WGS sequence"/>
</dbReference>
<organism evidence="4 5">
    <name type="scientific">Ureibacillus yapensis</name>
    <dbReference type="NCBI Taxonomy" id="2304605"/>
    <lineage>
        <taxon>Bacteria</taxon>
        <taxon>Bacillati</taxon>
        <taxon>Bacillota</taxon>
        <taxon>Bacilli</taxon>
        <taxon>Bacillales</taxon>
        <taxon>Caryophanaceae</taxon>
        <taxon>Ureibacillus</taxon>
    </lineage>
</organism>
<dbReference type="PANTHER" id="PTHR43877">
    <property type="entry name" value="AMINOALKYLPHOSPHONATE N-ACETYLTRANSFERASE-RELATED-RELATED"/>
    <property type="match status" value="1"/>
</dbReference>